<organism evidence="1">
    <name type="scientific">marine metagenome</name>
    <dbReference type="NCBI Taxonomy" id="408172"/>
    <lineage>
        <taxon>unclassified sequences</taxon>
        <taxon>metagenomes</taxon>
        <taxon>ecological metagenomes</taxon>
    </lineage>
</organism>
<feature type="non-terminal residue" evidence="1">
    <location>
        <position position="34"/>
    </location>
</feature>
<dbReference type="EMBL" id="UINC01163283">
    <property type="protein sequence ID" value="SVD63510.1"/>
    <property type="molecule type" value="Genomic_DNA"/>
</dbReference>
<sequence length="34" mass="3821">VQRLVFRGHIHPGREETLQAALPNLQTTLAQRVA</sequence>
<dbReference type="AlphaFoldDB" id="A0A382WY77"/>
<feature type="non-terminal residue" evidence="1">
    <location>
        <position position="1"/>
    </location>
</feature>
<gene>
    <name evidence="1" type="ORF">METZ01_LOCUS416364</name>
</gene>
<protein>
    <submittedName>
        <fullName evidence="1">Uncharacterized protein</fullName>
    </submittedName>
</protein>
<reference evidence="1" key="1">
    <citation type="submission" date="2018-05" db="EMBL/GenBank/DDBJ databases">
        <authorList>
            <person name="Lanie J.A."/>
            <person name="Ng W.-L."/>
            <person name="Kazmierczak K.M."/>
            <person name="Andrzejewski T.M."/>
            <person name="Davidsen T.M."/>
            <person name="Wayne K.J."/>
            <person name="Tettelin H."/>
            <person name="Glass J.I."/>
            <person name="Rusch D."/>
            <person name="Podicherti R."/>
            <person name="Tsui H.-C.T."/>
            <person name="Winkler M.E."/>
        </authorList>
    </citation>
    <scope>NUCLEOTIDE SEQUENCE</scope>
</reference>
<proteinExistence type="predicted"/>
<name>A0A382WY77_9ZZZZ</name>
<accession>A0A382WY77</accession>
<evidence type="ECO:0000313" key="1">
    <source>
        <dbReference type="EMBL" id="SVD63510.1"/>
    </source>
</evidence>